<keyword evidence="1" id="KW-0902">Two-component regulatory system</keyword>
<protein>
    <recommendedName>
        <fullName evidence="3">Bacterial transcriptional activator domain-containing protein</fullName>
    </recommendedName>
</protein>
<evidence type="ECO:0000313" key="5">
    <source>
        <dbReference type="Proteomes" id="UP000620224"/>
    </source>
</evidence>
<feature type="domain" description="Bacterial transcriptional activator" evidence="3">
    <location>
        <begin position="107"/>
        <end position="245"/>
    </location>
</feature>
<keyword evidence="5" id="KW-1185">Reference proteome</keyword>
<dbReference type="Gene3D" id="1.25.40.10">
    <property type="entry name" value="Tetratricopeptide repeat domain"/>
    <property type="match status" value="2"/>
</dbReference>
<evidence type="ECO:0000256" key="2">
    <source>
        <dbReference type="SAM" id="MobiDB-lite"/>
    </source>
</evidence>
<organism evidence="4 5">
    <name type="scientific">Streptomyces lucensis JCM 4490</name>
    <dbReference type="NCBI Taxonomy" id="1306176"/>
    <lineage>
        <taxon>Bacteria</taxon>
        <taxon>Bacillati</taxon>
        <taxon>Actinomycetota</taxon>
        <taxon>Actinomycetes</taxon>
        <taxon>Kitasatosporales</taxon>
        <taxon>Streptomycetaceae</taxon>
        <taxon>Streptomyces</taxon>
    </lineage>
</organism>
<dbReference type="PANTHER" id="PTHR47691:SF3">
    <property type="entry name" value="HTH-TYPE TRANSCRIPTIONAL REGULATOR RV0890C-RELATED"/>
    <property type="match status" value="1"/>
</dbReference>
<name>A0A918JAS8_9ACTN</name>
<dbReference type="SMART" id="SM00028">
    <property type="entry name" value="TPR"/>
    <property type="match status" value="3"/>
</dbReference>
<comment type="caution">
    <text evidence="4">The sequence shown here is derived from an EMBL/GenBank/DDBJ whole genome shotgun (WGS) entry which is preliminary data.</text>
</comment>
<dbReference type="Proteomes" id="UP000620224">
    <property type="component" value="Unassembled WGS sequence"/>
</dbReference>
<dbReference type="SUPFAM" id="SSF52540">
    <property type="entry name" value="P-loop containing nucleoside triphosphate hydrolases"/>
    <property type="match status" value="1"/>
</dbReference>
<dbReference type="Pfam" id="PF13424">
    <property type="entry name" value="TPR_12"/>
    <property type="match status" value="1"/>
</dbReference>
<evidence type="ECO:0000256" key="1">
    <source>
        <dbReference type="ARBA" id="ARBA00023012"/>
    </source>
</evidence>
<dbReference type="GO" id="GO:0006355">
    <property type="term" value="P:regulation of DNA-templated transcription"/>
    <property type="evidence" value="ECO:0007669"/>
    <property type="project" value="InterPro"/>
</dbReference>
<evidence type="ECO:0000259" key="3">
    <source>
        <dbReference type="SMART" id="SM01043"/>
    </source>
</evidence>
<dbReference type="InterPro" id="IPR027417">
    <property type="entry name" value="P-loop_NTPase"/>
</dbReference>
<dbReference type="Pfam" id="PF03704">
    <property type="entry name" value="BTAD"/>
    <property type="match status" value="1"/>
</dbReference>
<dbReference type="PANTHER" id="PTHR47691">
    <property type="entry name" value="REGULATOR-RELATED"/>
    <property type="match status" value="1"/>
</dbReference>
<dbReference type="RefSeq" id="WP_190018019.1">
    <property type="nucleotide sequence ID" value="NZ_BMUE01000014.1"/>
</dbReference>
<dbReference type="PRINTS" id="PR00364">
    <property type="entry name" value="DISEASERSIST"/>
</dbReference>
<reference evidence="4" key="1">
    <citation type="journal article" date="2014" name="Int. J. Syst. Evol. Microbiol.">
        <title>Complete genome sequence of Corynebacterium casei LMG S-19264T (=DSM 44701T), isolated from a smear-ripened cheese.</title>
        <authorList>
            <consortium name="US DOE Joint Genome Institute (JGI-PGF)"/>
            <person name="Walter F."/>
            <person name="Albersmeier A."/>
            <person name="Kalinowski J."/>
            <person name="Ruckert C."/>
        </authorList>
    </citation>
    <scope>NUCLEOTIDE SEQUENCE</scope>
    <source>
        <strain evidence="4">JCM 4490</strain>
    </source>
</reference>
<dbReference type="InterPro" id="IPR016032">
    <property type="entry name" value="Sig_transdc_resp-reg_C-effctor"/>
</dbReference>
<dbReference type="Pfam" id="PF25872">
    <property type="entry name" value="HTH_77"/>
    <property type="match status" value="1"/>
</dbReference>
<evidence type="ECO:0000313" key="4">
    <source>
        <dbReference type="EMBL" id="GGW70452.1"/>
    </source>
</evidence>
<dbReference type="InterPro" id="IPR005158">
    <property type="entry name" value="BTAD"/>
</dbReference>
<dbReference type="Gene3D" id="3.40.50.300">
    <property type="entry name" value="P-loop containing nucleotide triphosphate hydrolases"/>
    <property type="match status" value="1"/>
</dbReference>
<dbReference type="SUPFAM" id="SSF46894">
    <property type="entry name" value="C-terminal effector domain of the bipartite response regulators"/>
    <property type="match status" value="1"/>
</dbReference>
<dbReference type="SMART" id="SM01043">
    <property type="entry name" value="BTAD"/>
    <property type="match status" value="1"/>
</dbReference>
<dbReference type="InterPro" id="IPR019734">
    <property type="entry name" value="TPR_rpt"/>
</dbReference>
<gene>
    <name evidence="4" type="ORF">GCM10010503_54590</name>
</gene>
<dbReference type="InterPro" id="IPR011990">
    <property type="entry name" value="TPR-like_helical_dom_sf"/>
</dbReference>
<accession>A0A918JAS8</accession>
<proteinExistence type="predicted"/>
<sequence>MGDEVRIRLLGGFAVAVGDRPVAAGAWRLRKARTVLKLLCLAPGRRMHRERLCDLLWPDLDAVAAANNLHQVLHAARRALAAAGAPADVVVLRDDMVLLGGGTVVSTDLDAFDAAARRAVDGGGTPDYRAALALAGAGLLPEDRYEPWASAAAEALDRRCTALRLGLGEALEREHRLAEATEVLEALVAGDPLNEPGHRALMRVLAGAGRRREALGVYERLREALGRDTGTDPDPRTRRLYRTLLADSVEARTEAPRPRRHALPEPATDLIGREREMTEVAELLGRNRLLTLTGTGGCGKTRLALAVAARRGGSFRDGAWFVDLAGLTEPDLVPETVAAAMGVRLPPSGASRDALVAQLGDRETLLVLDNCEHLVDACAALASQLIAHCPGVSVLATSREALRSYGERTFRVPSLGLPDPCRLPSVAELGRFASVRLFVERAADAAPGFELTDRNAAAVARICFRLDGMPLALELAAARVPVLAPGQIAERLDDALTLLGRGSRRGATRQETLLATLEWSHRLLDDGERRLLRRLAVFAGGFSLAAAEEICADGAPGAPVLDLIGRLADKSLVVAEPKPDEVRYRLLETIRQYAADRLRAAGETAAVEAAHRRFYLGLAEARDREPPTGVSGAASLELEADYGNLRAAWRSLLCHEPDRALRLAVALRSFWPERGRLAEGRRWLDDTLAAAPEPSPERARALMARAVLAIRLGDGSPLRDIAGQIVGVHRRRADPAALAHAHFQQAVLLWMRGAWDSAGAALDLARGLGREAGEPSVLAAAAHLDGVRAAGRGDGRVACAACRETLRLLDDVAAGTGPFLPVMTPGYTAEVDGVGQVSLFFEETVLAGRTVGPSRAVGYALANLAWASRLDGDTGAAVDAGERAVDRFRTLDDPHGESLALNVLGNVHRGRGDLGRARECLDAALSLRRRLGDRREEGITLGCLGLLRLAAGDNGGARTALARVLAGFEETDDVPGITNGLLHLGLVARAAGDPARARALLVRALDLERVAGSRSAAGWVAVMLARLLRQEGEDEAARAAEARAGALFAGLGDSRGPDVPRRTAPGARGRKVSAE</sequence>
<dbReference type="SUPFAM" id="SSF48452">
    <property type="entry name" value="TPR-like"/>
    <property type="match status" value="3"/>
</dbReference>
<dbReference type="GO" id="GO:0003677">
    <property type="term" value="F:DNA binding"/>
    <property type="evidence" value="ECO:0007669"/>
    <property type="project" value="InterPro"/>
</dbReference>
<dbReference type="InterPro" id="IPR058852">
    <property type="entry name" value="HTH_77"/>
</dbReference>
<reference evidence="4" key="2">
    <citation type="submission" date="2020-09" db="EMBL/GenBank/DDBJ databases">
        <authorList>
            <person name="Sun Q."/>
            <person name="Ohkuma M."/>
        </authorList>
    </citation>
    <scope>NUCLEOTIDE SEQUENCE</scope>
    <source>
        <strain evidence="4">JCM 4490</strain>
    </source>
</reference>
<dbReference type="AlphaFoldDB" id="A0A918JAS8"/>
<dbReference type="EMBL" id="BMUE01000014">
    <property type="protein sequence ID" value="GGW70452.1"/>
    <property type="molecule type" value="Genomic_DNA"/>
</dbReference>
<dbReference type="InterPro" id="IPR036388">
    <property type="entry name" value="WH-like_DNA-bd_sf"/>
</dbReference>
<feature type="region of interest" description="Disordered" evidence="2">
    <location>
        <begin position="1049"/>
        <end position="1075"/>
    </location>
</feature>
<dbReference type="GO" id="GO:0000160">
    <property type="term" value="P:phosphorelay signal transduction system"/>
    <property type="evidence" value="ECO:0007669"/>
    <property type="project" value="UniProtKB-KW"/>
</dbReference>
<dbReference type="Gene3D" id="1.10.10.10">
    <property type="entry name" value="Winged helix-like DNA-binding domain superfamily/Winged helix DNA-binding domain"/>
    <property type="match status" value="1"/>
</dbReference>